<reference evidence="1" key="1">
    <citation type="submission" date="2023-01" db="EMBL/GenBank/DDBJ databases">
        <authorList>
            <person name="Van Ghelder C."/>
            <person name="Rancurel C."/>
        </authorList>
    </citation>
    <scope>NUCLEOTIDE SEQUENCE</scope>
    <source>
        <strain evidence="1">CNCM I-4278</strain>
    </source>
</reference>
<organism evidence="1 2">
    <name type="scientific">Periconia digitata</name>
    <dbReference type="NCBI Taxonomy" id="1303443"/>
    <lineage>
        <taxon>Eukaryota</taxon>
        <taxon>Fungi</taxon>
        <taxon>Dikarya</taxon>
        <taxon>Ascomycota</taxon>
        <taxon>Pezizomycotina</taxon>
        <taxon>Dothideomycetes</taxon>
        <taxon>Pleosporomycetidae</taxon>
        <taxon>Pleosporales</taxon>
        <taxon>Massarineae</taxon>
        <taxon>Periconiaceae</taxon>
        <taxon>Periconia</taxon>
    </lineage>
</organism>
<protein>
    <submittedName>
        <fullName evidence="1">Uncharacterized protein</fullName>
    </submittedName>
</protein>
<evidence type="ECO:0000313" key="2">
    <source>
        <dbReference type="Proteomes" id="UP001152607"/>
    </source>
</evidence>
<accession>A0A9W4XQZ1</accession>
<proteinExistence type="predicted"/>
<name>A0A9W4XQZ1_9PLEO</name>
<comment type="caution">
    <text evidence="1">The sequence shown here is derived from an EMBL/GenBank/DDBJ whole genome shotgun (WGS) entry which is preliminary data.</text>
</comment>
<dbReference type="Proteomes" id="UP001152607">
    <property type="component" value="Unassembled WGS sequence"/>
</dbReference>
<dbReference type="AlphaFoldDB" id="A0A9W4XQZ1"/>
<sequence length="48" mass="5573">MGSNYGSVRYAIQVIKYTQSVRIRRCLIRDGTEERFLCIMFCSPGFCC</sequence>
<gene>
    <name evidence="1" type="ORF">PDIGIT_LOCUS10557</name>
</gene>
<dbReference type="EMBL" id="CAOQHR010000007">
    <property type="protein sequence ID" value="CAI6337445.1"/>
    <property type="molecule type" value="Genomic_DNA"/>
</dbReference>
<keyword evidence="2" id="KW-1185">Reference proteome</keyword>
<evidence type="ECO:0000313" key="1">
    <source>
        <dbReference type="EMBL" id="CAI6337445.1"/>
    </source>
</evidence>